<evidence type="ECO:0000256" key="5">
    <source>
        <dbReference type="ARBA" id="ARBA00022679"/>
    </source>
</evidence>
<keyword evidence="9" id="KW-0443">Lipid metabolism</keyword>
<gene>
    <name evidence="10" type="ORF">PVAP13_3NG300106</name>
</gene>
<evidence type="ECO:0000313" key="10">
    <source>
        <dbReference type="EMBL" id="KAG2621908.1"/>
    </source>
</evidence>
<dbReference type="EMBL" id="CM029042">
    <property type="protein sequence ID" value="KAG2621908.1"/>
    <property type="molecule type" value="Genomic_DNA"/>
</dbReference>
<evidence type="ECO:0000256" key="1">
    <source>
        <dbReference type="ARBA" id="ARBA00004870"/>
    </source>
</evidence>
<dbReference type="PANTHER" id="PTHR42724:SF1">
    <property type="entry name" value="TETRAACYLDISACCHARIDE 4'-KINASE, MITOCHONDRIAL-RELATED"/>
    <property type="match status" value="1"/>
</dbReference>
<dbReference type="Proteomes" id="UP000823388">
    <property type="component" value="Chromosome 3N"/>
</dbReference>
<protein>
    <recommendedName>
        <fullName evidence="2">tetraacyldisaccharide 4'-kinase</fullName>
        <ecNumber evidence="2">2.7.1.130</ecNumber>
    </recommendedName>
</protein>
<evidence type="ECO:0000256" key="6">
    <source>
        <dbReference type="ARBA" id="ARBA00022741"/>
    </source>
</evidence>
<dbReference type="Pfam" id="PF02606">
    <property type="entry name" value="LpxK"/>
    <property type="match status" value="2"/>
</dbReference>
<comment type="caution">
    <text evidence="10">The sequence shown here is derived from an EMBL/GenBank/DDBJ whole genome shotgun (WGS) entry which is preliminary data.</text>
</comment>
<keyword evidence="7" id="KW-0418">Kinase</keyword>
<proteinExistence type="inferred from homology"/>
<dbReference type="InterPro" id="IPR003758">
    <property type="entry name" value="LpxK"/>
</dbReference>
<dbReference type="GO" id="GO:0009029">
    <property type="term" value="F:lipid-A 4'-kinase activity"/>
    <property type="evidence" value="ECO:0007669"/>
    <property type="project" value="UniProtKB-EC"/>
</dbReference>
<evidence type="ECO:0000256" key="9">
    <source>
        <dbReference type="ARBA" id="ARBA00023098"/>
    </source>
</evidence>
<dbReference type="PANTHER" id="PTHR42724">
    <property type="entry name" value="TETRAACYLDISACCHARIDE 4'-KINASE"/>
    <property type="match status" value="1"/>
</dbReference>
<dbReference type="AlphaFoldDB" id="A0A8T0UIL7"/>
<keyword evidence="5" id="KW-0808">Transferase</keyword>
<keyword evidence="11" id="KW-1185">Reference proteome</keyword>
<evidence type="ECO:0000256" key="8">
    <source>
        <dbReference type="ARBA" id="ARBA00022840"/>
    </source>
</evidence>
<evidence type="ECO:0000256" key="4">
    <source>
        <dbReference type="ARBA" id="ARBA00022556"/>
    </source>
</evidence>
<dbReference type="HAMAP" id="MF_00409">
    <property type="entry name" value="LpxK"/>
    <property type="match status" value="1"/>
</dbReference>
<keyword evidence="4" id="KW-0441">Lipid A biosynthesis</keyword>
<evidence type="ECO:0000313" key="11">
    <source>
        <dbReference type="Proteomes" id="UP000823388"/>
    </source>
</evidence>
<dbReference type="GO" id="GO:0016020">
    <property type="term" value="C:membrane"/>
    <property type="evidence" value="ECO:0007669"/>
    <property type="project" value="GOC"/>
</dbReference>
<name>A0A8T0UIL7_PANVG</name>
<sequence length="441" mass="48940">YRSPRGDGGEGEASDARLAATPDSAIRDLPFIHRALTVPLLSAASAVLRLTLLLSRLRPRRALPVPVVSVGNLTWGGNGKTPMVDFLARSFHRLGISPLLLTRGYAGGDEPKMLRRRLSDTSAKIGVGANRAAVAFSMLRKYGYIHHSKTLCAENKPSSTNKLDSGKIGVAILDDGMQVMQLVFCFQIHLFDSVDEGIVMVIYLHALLKQPFLSRQHWSLLRDVVIVMVNGLAPWGNTHFIPRGPMREPLSALGRADIVVIHNADLASEVQLKAITAATCSVFYSRLAPSHIFEVKQPLLKLPLNVLNDKIVLCVSAIGCPSAFIHTVREMGPLKIDRMDFSDHHFFNAHDFEIIQETVRNLMDQHGKDAIVLITEKDYDRDPEALTTLDVKVWVLSSSLQIIPHKEQGEDEFMRKLKEIITITGRAKSHVVDWTQVEYGV</sequence>
<dbReference type="GO" id="GO:0005524">
    <property type="term" value="F:ATP binding"/>
    <property type="evidence" value="ECO:0007669"/>
    <property type="project" value="UniProtKB-KW"/>
</dbReference>
<accession>A0A8T0UIL7</accession>
<evidence type="ECO:0000256" key="7">
    <source>
        <dbReference type="ARBA" id="ARBA00022777"/>
    </source>
</evidence>
<dbReference type="GO" id="GO:0009245">
    <property type="term" value="P:lipid A biosynthetic process"/>
    <property type="evidence" value="ECO:0007669"/>
    <property type="project" value="UniProtKB-KW"/>
</dbReference>
<reference evidence="10" key="1">
    <citation type="submission" date="2020-05" db="EMBL/GenBank/DDBJ databases">
        <title>WGS assembly of Panicum virgatum.</title>
        <authorList>
            <person name="Lovell J.T."/>
            <person name="Jenkins J."/>
            <person name="Shu S."/>
            <person name="Juenger T.E."/>
            <person name="Schmutz J."/>
        </authorList>
    </citation>
    <scope>NUCLEOTIDE SEQUENCE</scope>
    <source>
        <strain evidence="10">AP13</strain>
    </source>
</reference>
<keyword evidence="3" id="KW-0444">Lipid biosynthesis</keyword>
<keyword evidence="6" id="KW-0547">Nucleotide-binding</keyword>
<evidence type="ECO:0000256" key="3">
    <source>
        <dbReference type="ARBA" id="ARBA00022516"/>
    </source>
</evidence>
<evidence type="ECO:0000256" key="2">
    <source>
        <dbReference type="ARBA" id="ARBA00012071"/>
    </source>
</evidence>
<dbReference type="EC" id="2.7.1.130" evidence="2"/>
<feature type="non-terminal residue" evidence="10">
    <location>
        <position position="1"/>
    </location>
</feature>
<comment type="pathway">
    <text evidence="1">Glycolipid biosynthesis; lipid IV(A) biosynthesis; lipid IV(A) from (3R)-3-hydroxytetradecanoyl-[acyl-carrier-protein] and UDP-N-acetyl-alpha-D-glucosamine: step 6/6.</text>
</comment>
<keyword evidence="8" id="KW-0067">ATP-binding</keyword>
<organism evidence="10 11">
    <name type="scientific">Panicum virgatum</name>
    <name type="common">Blackwell switchgrass</name>
    <dbReference type="NCBI Taxonomy" id="38727"/>
    <lineage>
        <taxon>Eukaryota</taxon>
        <taxon>Viridiplantae</taxon>
        <taxon>Streptophyta</taxon>
        <taxon>Embryophyta</taxon>
        <taxon>Tracheophyta</taxon>
        <taxon>Spermatophyta</taxon>
        <taxon>Magnoliopsida</taxon>
        <taxon>Liliopsida</taxon>
        <taxon>Poales</taxon>
        <taxon>Poaceae</taxon>
        <taxon>PACMAD clade</taxon>
        <taxon>Panicoideae</taxon>
        <taxon>Panicodae</taxon>
        <taxon>Paniceae</taxon>
        <taxon>Panicinae</taxon>
        <taxon>Panicum</taxon>
        <taxon>Panicum sect. Hiantes</taxon>
    </lineage>
</organism>
<feature type="non-terminal residue" evidence="10">
    <location>
        <position position="441"/>
    </location>
</feature>